<evidence type="ECO:0000313" key="1">
    <source>
        <dbReference type="EMBL" id="KKL73487.1"/>
    </source>
</evidence>
<gene>
    <name evidence="1" type="ORF">LCGC14_2074380</name>
</gene>
<protein>
    <submittedName>
        <fullName evidence="1">Uncharacterized protein</fullName>
    </submittedName>
</protein>
<organism evidence="1">
    <name type="scientific">marine sediment metagenome</name>
    <dbReference type="NCBI Taxonomy" id="412755"/>
    <lineage>
        <taxon>unclassified sequences</taxon>
        <taxon>metagenomes</taxon>
        <taxon>ecological metagenomes</taxon>
    </lineage>
</organism>
<name>A0A0F9HEH3_9ZZZZ</name>
<dbReference type="EMBL" id="LAZR01024943">
    <property type="protein sequence ID" value="KKL73487.1"/>
    <property type="molecule type" value="Genomic_DNA"/>
</dbReference>
<proteinExistence type="predicted"/>
<accession>A0A0F9HEH3</accession>
<dbReference type="AlphaFoldDB" id="A0A0F9HEH3"/>
<comment type="caution">
    <text evidence="1">The sequence shown here is derived from an EMBL/GenBank/DDBJ whole genome shotgun (WGS) entry which is preliminary data.</text>
</comment>
<sequence length="60" mass="6861">MFKSGYTPRGSKRHITTDGQTSLCGKVLKDTYSLCYSTCNKCTKVVREDPQLSIEYHKQK</sequence>
<reference evidence="1" key="1">
    <citation type="journal article" date="2015" name="Nature">
        <title>Complex archaea that bridge the gap between prokaryotes and eukaryotes.</title>
        <authorList>
            <person name="Spang A."/>
            <person name="Saw J.H."/>
            <person name="Jorgensen S.L."/>
            <person name="Zaremba-Niedzwiedzka K."/>
            <person name="Martijn J."/>
            <person name="Lind A.E."/>
            <person name="van Eijk R."/>
            <person name="Schleper C."/>
            <person name="Guy L."/>
            <person name="Ettema T.J."/>
        </authorList>
    </citation>
    <scope>NUCLEOTIDE SEQUENCE</scope>
</reference>